<feature type="region of interest" description="Disordered" evidence="1">
    <location>
        <begin position="78"/>
        <end position="110"/>
    </location>
</feature>
<organism evidence="2">
    <name type="scientific">Chlamydia pneumoniae</name>
    <name type="common">Chlamydophila pneumoniae</name>
    <dbReference type="NCBI Taxonomy" id="83558"/>
    <lineage>
        <taxon>Bacteria</taxon>
        <taxon>Pseudomonadati</taxon>
        <taxon>Chlamydiota</taxon>
        <taxon>Chlamydiia</taxon>
        <taxon>Chlamydiales</taxon>
        <taxon>Chlamydiaceae</taxon>
        <taxon>Chlamydia/Chlamydophila group</taxon>
        <taxon>Chlamydia</taxon>
    </lineage>
</organism>
<feature type="region of interest" description="Disordered" evidence="1">
    <location>
        <begin position="326"/>
        <end position="349"/>
    </location>
</feature>
<reference evidence="2" key="1">
    <citation type="submission" date="2015-05" db="EMBL/GenBank/DDBJ databases">
        <authorList>
            <person name="Rattei Thomas"/>
        </authorList>
    </citation>
    <scope>NUCLEOTIDE SEQUENCE</scope>
    <source>
        <strain evidence="2">DC9</strain>
    </source>
</reference>
<evidence type="ECO:0000256" key="1">
    <source>
        <dbReference type="SAM" id="MobiDB-lite"/>
    </source>
</evidence>
<dbReference type="EMBL" id="LN847053">
    <property type="protein sequence ID" value="CRI42850.1"/>
    <property type="molecule type" value="Genomic_DNA"/>
</dbReference>
<feature type="compositionally biased region" description="Low complexity" evidence="1">
    <location>
        <begin position="78"/>
        <end position="99"/>
    </location>
</feature>
<evidence type="ECO:0008006" key="3">
    <source>
        <dbReference type="Google" id="ProtNLM"/>
    </source>
</evidence>
<dbReference type="AlphaFoldDB" id="A0A0F7WRP9"/>
<feature type="compositionally biased region" description="Basic and acidic residues" evidence="1">
    <location>
        <begin position="45"/>
        <end position="55"/>
    </location>
</feature>
<accession>A0A0F7WRP9</accession>
<feature type="region of interest" description="Disordered" evidence="1">
    <location>
        <begin position="1"/>
        <end position="55"/>
    </location>
</feature>
<evidence type="ECO:0000313" key="2">
    <source>
        <dbReference type="EMBL" id="CRI42850.1"/>
    </source>
</evidence>
<proteinExistence type="predicted"/>
<name>A0A0F7WRP9_CHLPN</name>
<gene>
    <name evidence="2" type="ORF">BN1224_DC9_BW_00350</name>
</gene>
<sequence length="651" mass="68165">MVNPIGPGPIDETERTPPADLSAQGLEASAANKSAEAQRIAGAEAKPKESKTDSVERWSILRSAVNALMSLADKLGIASSNSSSSTSRSADVDSTTATAPTPPPPTFDDYKTQAQTAYDTIFTSTSLADIQAALVSLQDAVTNMKDTAATDEETAIAAEWETKNADAVKVGAQITELAKYASDNQAILDSLGKLTSFDLLQAALLQSVANNNKAAELLKEMQDNPVVPGKTPAIAQSLVDQTDATATQIEKDGNVIRDAYFAGQNASGAVENAKSNNSISNIDSAKAAIATAKTQIAEAQKKFPDSPILQEAEQMVIQAEKDLKNIKPADGSDVPNPGTTVGGSKQQGSSIGSIRVSMLLDDAENETASILMSGFRQMIHMFNTENPDSQAAQQELAAQAGAAKAAGDDSAAAALADAQKALEAALGKAGQQQGILNALGQIASAAVVSAGVPPAAASSIGSSVKQLYKTSKSTGSDYKTQISAGYDAYKSINDAYGRARNDATRDVINNVSTPALTRSVPRARTEARGPEKTDQALARVISGNSRTLGDVYSQVSALQSVMQIIQSNPQANNEEIRQKLTSAVTKPPQFGYPYVQLSNDSTQKFIAKLESLFAEGSRTAAEIKALSFETNSLFIQQVLVNIGSLYSGYLQ</sequence>
<protein>
    <recommendedName>
        <fullName evidence="3">CHLPN 76kDa-like protein</fullName>
    </recommendedName>
</protein>